<evidence type="ECO:0000313" key="10">
    <source>
        <dbReference type="RefSeq" id="XP_035878269.1"/>
    </source>
</evidence>
<evidence type="ECO:0000259" key="8">
    <source>
        <dbReference type="SMART" id="SM00199"/>
    </source>
</evidence>
<dbReference type="PANTHER" id="PTHR12015:SF210">
    <property type="entry name" value="C-X-C MOTIF CHEMOKINE 9"/>
    <property type="match status" value="1"/>
</dbReference>
<feature type="domain" description="Chemokine interleukin-8-like" evidence="8">
    <location>
        <begin position="51"/>
        <end position="112"/>
    </location>
</feature>
<evidence type="ECO:0000313" key="9">
    <source>
        <dbReference type="Proteomes" id="UP000504628"/>
    </source>
</evidence>
<name>A0A7E6DGW2_9CHIR</name>
<accession>A0A7E6DGW2</accession>
<evidence type="ECO:0000256" key="7">
    <source>
        <dbReference type="SAM" id="MobiDB-lite"/>
    </source>
</evidence>
<dbReference type="InterPro" id="IPR001811">
    <property type="entry name" value="Chemokine_IL8-like_dom"/>
</dbReference>
<dbReference type="Gene3D" id="2.40.50.40">
    <property type="match status" value="1"/>
</dbReference>
<evidence type="ECO:0000256" key="6">
    <source>
        <dbReference type="RuleBase" id="RU361149"/>
    </source>
</evidence>
<reference evidence="10" key="1">
    <citation type="submission" date="2025-08" db="UniProtKB">
        <authorList>
            <consortium name="RefSeq"/>
        </authorList>
    </citation>
    <scope>IDENTIFICATION</scope>
    <source>
        <tissue evidence="10">Muscle</tissue>
    </source>
</reference>
<dbReference type="InterPro" id="IPR039809">
    <property type="entry name" value="Chemokine_b/g/d"/>
</dbReference>
<sequence>MFSKEFLRLEIQSRTDSVELPSTTMKKSGALLLLGFTFLILIGVQGSPIRTRRCSCIDTKQGMIHLKSLKDLQQFPPSPSCDNTEIIATMKDGKQMCLNPNSRNVKKLIKEWEKQASQKKKQKKEKNIKKSRKFQKS</sequence>
<dbReference type="SMART" id="SM00199">
    <property type="entry name" value="SCY"/>
    <property type="match status" value="1"/>
</dbReference>
<evidence type="ECO:0000256" key="1">
    <source>
        <dbReference type="ARBA" id="ARBA00004613"/>
    </source>
</evidence>
<dbReference type="GO" id="GO:0008009">
    <property type="term" value="F:chemokine activity"/>
    <property type="evidence" value="ECO:0007669"/>
    <property type="project" value="InterPro"/>
</dbReference>
<dbReference type="AlphaFoldDB" id="A0A7E6DGW2"/>
<dbReference type="Pfam" id="PF00048">
    <property type="entry name" value="IL8"/>
    <property type="match status" value="1"/>
</dbReference>
<protein>
    <recommendedName>
        <fullName evidence="6">C-X-C motif chemokine</fullName>
    </recommendedName>
</protein>
<keyword evidence="9" id="KW-1185">Reference proteome</keyword>
<dbReference type="FunCoup" id="A0A7E6DGW2">
    <property type="interactions" value="212"/>
</dbReference>
<dbReference type="CDD" id="cd00273">
    <property type="entry name" value="Chemokine_CXC"/>
    <property type="match status" value="1"/>
</dbReference>
<dbReference type="KEGG" id="pdic:114493309"/>
<dbReference type="GO" id="GO:0030593">
    <property type="term" value="P:neutrophil chemotaxis"/>
    <property type="evidence" value="ECO:0007669"/>
    <property type="project" value="UniProtKB-ARBA"/>
</dbReference>
<dbReference type="GO" id="GO:0042119">
    <property type="term" value="P:neutrophil activation"/>
    <property type="evidence" value="ECO:0007669"/>
    <property type="project" value="UniProtKB-ARBA"/>
</dbReference>
<dbReference type="GO" id="GO:0006955">
    <property type="term" value="P:immune response"/>
    <property type="evidence" value="ECO:0007669"/>
    <property type="project" value="InterPro"/>
</dbReference>
<keyword evidence="3 6" id="KW-0202">Cytokine</keyword>
<comment type="subcellular location">
    <subcellularLocation>
        <location evidence="1 6">Secreted</location>
    </subcellularLocation>
</comment>
<dbReference type="PRINTS" id="PR00437">
    <property type="entry name" value="SMALLCYTKCXC"/>
</dbReference>
<feature type="region of interest" description="Disordered" evidence="7">
    <location>
        <begin position="114"/>
        <end position="137"/>
    </location>
</feature>
<keyword evidence="4 6" id="KW-0964">Secreted</keyword>
<dbReference type="SUPFAM" id="SSF54117">
    <property type="entry name" value="Interleukin 8-like chemokines"/>
    <property type="match status" value="1"/>
</dbReference>
<dbReference type="FunFam" id="2.40.50.40:FF:000004">
    <property type="entry name" value="C-X-C motif chemokine"/>
    <property type="match status" value="1"/>
</dbReference>
<dbReference type="RefSeq" id="XP_035878269.1">
    <property type="nucleotide sequence ID" value="XM_036022376.1"/>
</dbReference>
<dbReference type="Proteomes" id="UP000504628">
    <property type="component" value="Chromosome 1"/>
</dbReference>
<dbReference type="GO" id="GO:0005615">
    <property type="term" value="C:extracellular space"/>
    <property type="evidence" value="ECO:0007669"/>
    <property type="project" value="UniProtKB-UniRule"/>
</dbReference>
<comment type="similarity">
    <text evidence="2 6">Belongs to the intercrine alpha (chemokine CxC) family.</text>
</comment>
<evidence type="ECO:0000256" key="2">
    <source>
        <dbReference type="ARBA" id="ARBA00010665"/>
    </source>
</evidence>
<keyword evidence="6" id="KW-0145">Chemotaxis</keyword>
<evidence type="ECO:0000256" key="3">
    <source>
        <dbReference type="ARBA" id="ARBA00022514"/>
    </source>
</evidence>
<evidence type="ECO:0000256" key="5">
    <source>
        <dbReference type="ARBA" id="ARBA00023157"/>
    </source>
</evidence>
<dbReference type="InterPro" id="IPR036048">
    <property type="entry name" value="Interleukin_8-like_sf"/>
</dbReference>
<dbReference type="OrthoDB" id="9948647at2759"/>
<dbReference type="PROSITE" id="PS00471">
    <property type="entry name" value="SMALL_CYTOKINES_CXC"/>
    <property type="match status" value="1"/>
</dbReference>
<dbReference type="GO" id="GO:0006952">
    <property type="term" value="P:defense response"/>
    <property type="evidence" value="ECO:0007669"/>
    <property type="project" value="InterPro"/>
</dbReference>
<dbReference type="CTD" id="4283"/>
<gene>
    <name evidence="10" type="primary">CXCL9</name>
</gene>
<dbReference type="InterPro" id="IPR018048">
    <property type="entry name" value="Chemokine_CXC_CS"/>
</dbReference>
<proteinExistence type="inferred from homology"/>
<organism evidence="9 10">
    <name type="scientific">Phyllostomus discolor</name>
    <name type="common">pale spear-nosed bat</name>
    <dbReference type="NCBI Taxonomy" id="89673"/>
    <lineage>
        <taxon>Eukaryota</taxon>
        <taxon>Metazoa</taxon>
        <taxon>Chordata</taxon>
        <taxon>Craniata</taxon>
        <taxon>Vertebrata</taxon>
        <taxon>Euteleostomi</taxon>
        <taxon>Mammalia</taxon>
        <taxon>Eutheria</taxon>
        <taxon>Laurasiatheria</taxon>
        <taxon>Chiroptera</taxon>
        <taxon>Yangochiroptera</taxon>
        <taxon>Phyllostomidae</taxon>
        <taxon>Phyllostominae</taxon>
        <taxon>Phyllostomus</taxon>
    </lineage>
</organism>
<feature type="compositionally biased region" description="Basic residues" evidence="7">
    <location>
        <begin position="117"/>
        <end position="137"/>
    </location>
</feature>
<dbReference type="PANTHER" id="PTHR12015">
    <property type="entry name" value="SMALL INDUCIBLE CYTOKINE A"/>
    <property type="match status" value="1"/>
</dbReference>
<dbReference type="InterPro" id="IPR001089">
    <property type="entry name" value="Chemokine_CXC"/>
</dbReference>
<dbReference type="GeneID" id="114493309"/>
<evidence type="ECO:0000256" key="4">
    <source>
        <dbReference type="ARBA" id="ARBA00022525"/>
    </source>
</evidence>
<keyword evidence="5" id="KW-1015">Disulfide bond</keyword>
<dbReference type="InterPro" id="IPR033899">
    <property type="entry name" value="CXC_Chemokine_domain"/>
</dbReference>
<dbReference type="InParanoid" id="A0A7E6DGW2"/>